<reference evidence="15 16" key="1">
    <citation type="submission" date="2015-07" db="EMBL/GenBank/DDBJ databases">
        <title>Comparative genomics of the Sigatoka disease complex on banana suggests a link between parallel evolutionary changes in Pseudocercospora fijiensis and Pseudocercospora eumusae and increased virulence on the banana host.</title>
        <authorList>
            <person name="Chang T.-C."/>
            <person name="Salvucci A."/>
            <person name="Crous P.W."/>
            <person name="Stergiopoulos I."/>
        </authorList>
    </citation>
    <scope>NUCLEOTIDE SEQUENCE [LARGE SCALE GENOMIC DNA]</scope>
    <source>
        <strain evidence="15 16">CBS 116634</strain>
    </source>
</reference>
<evidence type="ECO:0000256" key="10">
    <source>
        <dbReference type="ARBA" id="ARBA00023797"/>
    </source>
</evidence>
<keyword evidence="16" id="KW-1185">Reference proteome</keyword>
<feature type="domain" description="Flavodoxin-like" evidence="13">
    <location>
        <begin position="212"/>
        <end position="353"/>
    </location>
</feature>
<dbReference type="STRING" id="113226.A0A139IPW3"/>
<dbReference type="GO" id="GO:0010181">
    <property type="term" value="F:FMN binding"/>
    <property type="evidence" value="ECO:0007669"/>
    <property type="project" value="InterPro"/>
</dbReference>
<dbReference type="GO" id="GO:0020037">
    <property type="term" value="F:heme binding"/>
    <property type="evidence" value="ECO:0007669"/>
    <property type="project" value="InterPro"/>
</dbReference>
<evidence type="ECO:0000256" key="6">
    <source>
        <dbReference type="ARBA" id="ARBA00022827"/>
    </source>
</evidence>
<keyword evidence="5 11" id="KW-0479">Metal-binding</keyword>
<dbReference type="EMBL" id="LFZO01000030">
    <property type="protein sequence ID" value="KXT16759.1"/>
    <property type="molecule type" value="Genomic_DNA"/>
</dbReference>
<dbReference type="SUPFAM" id="SSF63380">
    <property type="entry name" value="Riboflavin synthase domain-like"/>
    <property type="match status" value="1"/>
</dbReference>
<dbReference type="Gene3D" id="2.40.30.10">
    <property type="entry name" value="Translation factors"/>
    <property type="match status" value="1"/>
</dbReference>
<evidence type="ECO:0000313" key="15">
    <source>
        <dbReference type="EMBL" id="KXT16759.1"/>
    </source>
</evidence>
<comment type="cofactor">
    <cofactor evidence="2">
        <name>FAD</name>
        <dbReference type="ChEBI" id="CHEBI:57692"/>
    </cofactor>
</comment>
<dbReference type="OrthoDB" id="1470350at2759"/>
<dbReference type="InterPro" id="IPR001128">
    <property type="entry name" value="Cyt_P450"/>
</dbReference>
<keyword evidence="8 12" id="KW-0560">Oxidoreductase</keyword>
<dbReference type="Gene3D" id="3.40.50.80">
    <property type="entry name" value="Nucleotide-binding domain of ferredoxin-NADP reductase (FNR) module"/>
    <property type="match status" value="1"/>
</dbReference>
<dbReference type="GO" id="GO:0050660">
    <property type="term" value="F:flavin adenine dinucleotide binding"/>
    <property type="evidence" value="ECO:0007669"/>
    <property type="project" value="TreeGrafter"/>
</dbReference>
<keyword evidence="4" id="KW-0285">Flavoprotein</keyword>
<dbReference type="GO" id="GO:0003958">
    <property type="term" value="F:NADPH-hemoprotein reductase activity"/>
    <property type="evidence" value="ECO:0007669"/>
    <property type="project" value="TreeGrafter"/>
</dbReference>
<dbReference type="GO" id="GO:0005829">
    <property type="term" value="C:cytosol"/>
    <property type="evidence" value="ECO:0007669"/>
    <property type="project" value="TreeGrafter"/>
</dbReference>
<dbReference type="InterPro" id="IPR017938">
    <property type="entry name" value="Riboflavin_synthase-like_b-brl"/>
</dbReference>
<dbReference type="Gene3D" id="1.10.630.10">
    <property type="entry name" value="Cytochrome P450"/>
    <property type="match status" value="2"/>
</dbReference>
<dbReference type="PROSITE" id="PS00086">
    <property type="entry name" value="CYTOCHROME_P450"/>
    <property type="match status" value="1"/>
</dbReference>
<evidence type="ECO:0000259" key="14">
    <source>
        <dbReference type="PROSITE" id="PS51384"/>
    </source>
</evidence>
<dbReference type="SUPFAM" id="SSF52218">
    <property type="entry name" value="Flavoproteins"/>
    <property type="match status" value="1"/>
</dbReference>
<evidence type="ECO:0000256" key="12">
    <source>
        <dbReference type="RuleBase" id="RU000461"/>
    </source>
</evidence>
<dbReference type="PRINTS" id="PR00463">
    <property type="entry name" value="EP450I"/>
</dbReference>
<evidence type="ECO:0000259" key="13">
    <source>
        <dbReference type="PROSITE" id="PS50902"/>
    </source>
</evidence>
<accession>A0A139IPW3</accession>
<proteinExistence type="inferred from homology"/>
<organism evidence="15 16">
    <name type="scientific">Pseudocercospora musae</name>
    <dbReference type="NCBI Taxonomy" id="113226"/>
    <lineage>
        <taxon>Eukaryota</taxon>
        <taxon>Fungi</taxon>
        <taxon>Dikarya</taxon>
        <taxon>Ascomycota</taxon>
        <taxon>Pezizomycotina</taxon>
        <taxon>Dothideomycetes</taxon>
        <taxon>Dothideomycetidae</taxon>
        <taxon>Mycosphaerellales</taxon>
        <taxon>Mycosphaerellaceae</taxon>
        <taxon>Pseudocercospora</taxon>
    </lineage>
</organism>
<keyword evidence="12" id="KW-0503">Monooxygenase</keyword>
<evidence type="ECO:0000256" key="11">
    <source>
        <dbReference type="PIRSR" id="PIRSR602401-1"/>
    </source>
</evidence>
<dbReference type="SUPFAM" id="SSF48264">
    <property type="entry name" value="Cytochrome P450"/>
    <property type="match status" value="1"/>
</dbReference>
<evidence type="ECO:0000313" key="16">
    <source>
        <dbReference type="Proteomes" id="UP000073492"/>
    </source>
</evidence>
<dbReference type="Proteomes" id="UP000073492">
    <property type="component" value="Unassembled WGS sequence"/>
</dbReference>
<feature type="domain" description="FAD-binding FR-type" evidence="14">
    <location>
        <begin position="384"/>
        <end position="590"/>
    </location>
</feature>
<dbReference type="InterPro" id="IPR039261">
    <property type="entry name" value="FNR_nucleotide-bd"/>
</dbReference>
<evidence type="ECO:0000256" key="4">
    <source>
        <dbReference type="ARBA" id="ARBA00022630"/>
    </source>
</evidence>
<dbReference type="Pfam" id="PF00067">
    <property type="entry name" value="p450"/>
    <property type="match status" value="2"/>
</dbReference>
<dbReference type="InterPro" id="IPR029039">
    <property type="entry name" value="Flavoprotein-like_sf"/>
</dbReference>
<dbReference type="AlphaFoldDB" id="A0A139IPW3"/>
<evidence type="ECO:0000256" key="3">
    <source>
        <dbReference type="ARBA" id="ARBA00022448"/>
    </source>
</evidence>
<dbReference type="Gene3D" id="3.40.50.360">
    <property type="match status" value="1"/>
</dbReference>
<comment type="caution">
    <text evidence="15">The sequence shown here is derived from an EMBL/GenBank/DDBJ whole genome shotgun (WGS) entry which is preliminary data.</text>
</comment>
<comment type="cofactor">
    <cofactor evidence="11">
        <name>heme</name>
        <dbReference type="ChEBI" id="CHEBI:30413"/>
    </cofactor>
</comment>
<dbReference type="GO" id="GO:0004497">
    <property type="term" value="F:monooxygenase activity"/>
    <property type="evidence" value="ECO:0007669"/>
    <property type="project" value="UniProtKB-KW"/>
</dbReference>
<dbReference type="InterPro" id="IPR002401">
    <property type="entry name" value="Cyt_P450_E_grp-I"/>
</dbReference>
<keyword evidence="7" id="KW-0521">NADP</keyword>
<protein>
    <recommendedName>
        <fullName evidence="10">NADPH--hemoprotein reductase</fullName>
        <ecNumber evidence="10">1.6.2.4</ecNumber>
    </recommendedName>
</protein>
<dbReference type="PROSITE" id="PS50902">
    <property type="entry name" value="FLAVODOXIN_LIKE"/>
    <property type="match status" value="1"/>
</dbReference>
<comment type="cofactor">
    <cofactor evidence="1">
        <name>FMN</name>
        <dbReference type="ChEBI" id="CHEBI:58210"/>
    </cofactor>
</comment>
<name>A0A139IPW3_9PEZI</name>
<dbReference type="Gene3D" id="1.20.990.10">
    <property type="entry name" value="NADPH-cytochrome p450 Reductase, Chain A, domain 3"/>
    <property type="match status" value="1"/>
</dbReference>
<dbReference type="InterPro" id="IPR023173">
    <property type="entry name" value="NADPH_Cyt_P450_Rdtase_alpha"/>
</dbReference>
<dbReference type="InterPro" id="IPR017972">
    <property type="entry name" value="Cyt_P450_CS"/>
</dbReference>
<dbReference type="PANTHER" id="PTHR19384:SF17">
    <property type="entry name" value="NADPH--CYTOCHROME P450 REDUCTASE"/>
    <property type="match status" value="1"/>
</dbReference>
<feature type="binding site" description="axial binding residue" evidence="11">
    <location>
        <position position="122"/>
    </location>
    <ligand>
        <name>heme</name>
        <dbReference type="ChEBI" id="CHEBI:30413"/>
    </ligand>
    <ligandPart>
        <name>Fe</name>
        <dbReference type="ChEBI" id="CHEBI:18248"/>
    </ligandPart>
</feature>
<dbReference type="Pfam" id="PF00667">
    <property type="entry name" value="FAD_binding_1"/>
    <property type="match status" value="1"/>
</dbReference>
<gene>
    <name evidence="15" type="ORF">AC579_5468</name>
</gene>
<keyword evidence="3" id="KW-0813">Transport</keyword>
<dbReference type="InterPro" id="IPR008254">
    <property type="entry name" value="Flavodoxin/NO_synth"/>
</dbReference>
<dbReference type="GO" id="GO:0016705">
    <property type="term" value="F:oxidoreductase activity, acting on paired donors, with incorporation or reduction of molecular oxygen"/>
    <property type="evidence" value="ECO:0007669"/>
    <property type="project" value="InterPro"/>
</dbReference>
<evidence type="ECO:0000256" key="7">
    <source>
        <dbReference type="ARBA" id="ARBA00022857"/>
    </source>
</evidence>
<dbReference type="InterPro" id="IPR017927">
    <property type="entry name" value="FAD-bd_FR_type"/>
</dbReference>
<dbReference type="Pfam" id="PF00258">
    <property type="entry name" value="Flavodoxin_1"/>
    <property type="match status" value="1"/>
</dbReference>
<comment type="similarity">
    <text evidence="12">Belongs to the cytochrome P450 family.</text>
</comment>
<evidence type="ECO:0000256" key="9">
    <source>
        <dbReference type="ARBA" id="ARBA00023004"/>
    </source>
</evidence>
<dbReference type="EC" id="1.6.2.4" evidence="10"/>
<keyword evidence="6" id="KW-0274">FAD</keyword>
<evidence type="ECO:0000256" key="8">
    <source>
        <dbReference type="ARBA" id="ARBA00023002"/>
    </source>
</evidence>
<keyword evidence="11 12" id="KW-0349">Heme</keyword>
<evidence type="ECO:0000256" key="2">
    <source>
        <dbReference type="ARBA" id="ARBA00001974"/>
    </source>
</evidence>
<dbReference type="PROSITE" id="PS51384">
    <property type="entry name" value="FAD_FR"/>
    <property type="match status" value="1"/>
</dbReference>
<evidence type="ECO:0000256" key="5">
    <source>
        <dbReference type="ARBA" id="ARBA00022723"/>
    </source>
</evidence>
<keyword evidence="9 11" id="KW-0408">Iron</keyword>
<evidence type="ECO:0000256" key="1">
    <source>
        <dbReference type="ARBA" id="ARBA00001917"/>
    </source>
</evidence>
<sequence length="620" mass="67543">MKLNLDEPRLFIGTQELVNDLCDQSRFQKYINQTLVETTSATLAFTYYNLVKHPEELLKAQKQIDEVLGDSVLSLEHVPKLDVVDACIKETNAFNPERFLNGGVQSLPPNSWKPFGTGARACIGRAFAEKEMVMNVAMVLQHVQLEFAHPNYDLKLKSTLTIKPDGFRIRVKRRPGKSLYTGIPGGMQEHHEANARPLATSQARPDEGGKPLAIFFGGNSGTCEGFAQELQTSAASQGINATVASLDSATEHLPTDRPVAIITSSYEGLPADNAKKFVSWLEGLKHDSQSFKGVKYSLFGVGNSDWASTFHRIPNLINELMEKNGGERMVEHGLNNVKGDLVGPWGEWLEKFLKALLGGADEVKQPELKVSIAPNPATKTLGGSDMQYGTIIANRQLAGTDVGPAKRHLDVKLPEGAVHRVASFFGLDYHAVFSVTGSTKKHLPAEPTTIGEFLSSAVELAAPITKRQLQTVLEHAPTEISQANVMGHHPELLEKRFSVLDVLEEYKVLSLPFSTYIDMLPALAARQYSISSSALTSPDTASLTIDVHSSPALSGHGIFQGVCSNYVASRRIGDRMSCFIRSTNVGFRIPPPETPLIMVAAGTGIAPMRAFLQEQGSNGF</sequence>
<dbReference type="InterPro" id="IPR036396">
    <property type="entry name" value="Cyt_P450_sf"/>
</dbReference>
<dbReference type="SUPFAM" id="SSF52343">
    <property type="entry name" value="Ferredoxin reductase-like, C-terminal NADP-linked domain"/>
    <property type="match status" value="1"/>
</dbReference>
<dbReference type="InterPro" id="IPR003097">
    <property type="entry name" value="CysJ-like_FAD-binding"/>
</dbReference>
<dbReference type="PANTHER" id="PTHR19384">
    <property type="entry name" value="NITRIC OXIDE SYNTHASE-RELATED"/>
    <property type="match status" value="1"/>
</dbReference>
<dbReference type="GO" id="GO:0005506">
    <property type="term" value="F:iron ion binding"/>
    <property type="evidence" value="ECO:0007669"/>
    <property type="project" value="InterPro"/>
</dbReference>